<accession>A0ABU5RH26</accession>
<evidence type="ECO:0000313" key="8">
    <source>
        <dbReference type="Proteomes" id="UP001304298"/>
    </source>
</evidence>
<evidence type="ECO:0000313" key="7">
    <source>
        <dbReference type="EMBL" id="MEA5365572.1"/>
    </source>
</evidence>
<dbReference type="GO" id="GO:0003988">
    <property type="term" value="F:acetyl-CoA C-acyltransferase activity"/>
    <property type="evidence" value="ECO:0007669"/>
    <property type="project" value="UniProtKB-EC"/>
</dbReference>
<reference evidence="7 8" key="1">
    <citation type="submission" date="2023-12" db="EMBL/GenBank/DDBJ databases">
        <title>Amycolatopsis sp. V23-08.</title>
        <authorList>
            <person name="Somphong A."/>
        </authorList>
    </citation>
    <scope>NUCLEOTIDE SEQUENCE [LARGE SCALE GENOMIC DNA]</scope>
    <source>
        <strain evidence="7 8">V23-08</strain>
    </source>
</reference>
<dbReference type="Pfam" id="PF00108">
    <property type="entry name" value="Thiolase_N"/>
    <property type="match status" value="1"/>
</dbReference>
<dbReference type="InterPro" id="IPR020616">
    <property type="entry name" value="Thiolase_N"/>
</dbReference>
<dbReference type="EC" id="2.3.1.16" evidence="7"/>
<gene>
    <name evidence="7" type="ORF">VA596_39020</name>
</gene>
<evidence type="ECO:0000256" key="1">
    <source>
        <dbReference type="ARBA" id="ARBA00010982"/>
    </source>
</evidence>
<dbReference type="InterPro" id="IPR002155">
    <property type="entry name" value="Thiolase"/>
</dbReference>
<keyword evidence="3 4" id="KW-0012">Acyltransferase</keyword>
<protein>
    <submittedName>
        <fullName evidence="7">Acetyl-CoA C-acyltransferase</fullName>
        <ecNumber evidence="7">2.3.1.16</ecNumber>
    </submittedName>
</protein>
<dbReference type="PANTHER" id="PTHR43365">
    <property type="entry name" value="BLR7806 PROTEIN"/>
    <property type="match status" value="1"/>
</dbReference>
<keyword evidence="2 4" id="KW-0808">Transferase</keyword>
<dbReference type="InterPro" id="IPR016039">
    <property type="entry name" value="Thiolase-like"/>
</dbReference>
<evidence type="ECO:0000256" key="4">
    <source>
        <dbReference type="RuleBase" id="RU003557"/>
    </source>
</evidence>
<dbReference type="CDD" id="cd00751">
    <property type="entry name" value="thiolase"/>
    <property type="match status" value="1"/>
</dbReference>
<feature type="domain" description="Thiolase C-terminal" evidence="6">
    <location>
        <begin position="247"/>
        <end position="366"/>
    </location>
</feature>
<keyword evidence="8" id="KW-1185">Reference proteome</keyword>
<dbReference type="InterPro" id="IPR020615">
    <property type="entry name" value="Thiolase_acyl_enz_int_AS"/>
</dbReference>
<evidence type="ECO:0000256" key="3">
    <source>
        <dbReference type="ARBA" id="ARBA00023315"/>
    </source>
</evidence>
<dbReference type="PROSITE" id="PS00098">
    <property type="entry name" value="THIOLASE_1"/>
    <property type="match status" value="1"/>
</dbReference>
<proteinExistence type="inferred from homology"/>
<dbReference type="InterPro" id="IPR020617">
    <property type="entry name" value="Thiolase_C"/>
</dbReference>
<dbReference type="PANTHER" id="PTHR43365:SF1">
    <property type="entry name" value="ACETYL-COA C-ACYLTRANSFERASE"/>
    <property type="match status" value="1"/>
</dbReference>
<feature type="domain" description="Thiolase N-terminal" evidence="5">
    <location>
        <begin position="7"/>
        <end position="235"/>
    </location>
</feature>
<dbReference type="Pfam" id="PF02803">
    <property type="entry name" value="Thiolase_C"/>
    <property type="match status" value="1"/>
</dbReference>
<organism evidence="7 8">
    <name type="scientific">Amycolatopsis heterodermiae</name>
    <dbReference type="NCBI Taxonomy" id="3110235"/>
    <lineage>
        <taxon>Bacteria</taxon>
        <taxon>Bacillati</taxon>
        <taxon>Actinomycetota</taxon>
        <taxon>Actinomycetes</taxon>
        <taxon>Pseudonocardiales</taxon>
        <taxon>Pseudonocardiaceae</taxon>
        <taxon>Amycolatopsis</taxon>
    </lineage>
</organism>
<dbReference type="NCBIfam" id="TIGR01930">
    <property type="entry name" value="AcCoA-C-Actrans"/>
    <property type="match status" value="1"/>
</dbReference>
<comment type="similarity">
    <text evidence="1 4">Belongs to the thiolase-like superfamily. Thiolase family.</text>
</comment>
<dbReference type="EMBL" id="JAYFSI010000012">
    <property type="protein sequence ID" value="MEA5365572.1"/>
    <property type="molecule type" value="Genomic_DNA"/>
</dbReference>
<evidence type="ECO:0000259" key="5">
    <source>
        <dbReference type="Pfam" id="PF00108"/>
    </source>
</evidence>
<evidence type="ECO:0000259" key="6">
    <source>
        <dbReference type="Pfam" id="PF02803"/>
    </source>
</evidence>
<dbReference type="Proteomes" id="UP001304298">
    <property type="component" value="Unassembled WGS sequence"/>
</dbReference>
<dbReference type="SUPFAM" id="SSF53901">
    <property type="entry name" value="Thiolase-like"/>
    <property type="match status" value="2"/>
</dbReference>
<dbReference type="Gene3D" id="3.40.47.10">
    <property type="match status" value="2"/>
</dbReference>
<dbReference type="RefSeq" id="WP_323334195.1">
    <property type="nucleotide sequence ID" value="NZ_JAYFSI010000012.1"/>
</dbReference>
<comment type="caution">
    <text evidence="7">The sequence shown here is derived from an EMBL/GenBank/DDBJ whole genome shotgun (WGS) entry which is preliminary data.</text>
</comment>
<evidence type="ECO:0000256" key="2">
    <source>
        <dbReference type="ARBA" id="ARBA00022679"/>
    </source>
</evidence>
<dbReference type="PIRSF" id="PIRSF000429">
    <property type="entry name" value="Ac-CoA_Ac_transf"/>
    <property type="match status" value="1"/>
</dbReference>
<sequence length="368" mass="37240">MTASVLLTVRTPRGKASPRGGLASVPPLDLVCSLLHALVARGLDPAAVDQVILGCASQTGEQGANLARTAVLAADWPVSVAGMTVNRFCSSGLDAVALGAALIRAGEAEVVVAGGVESVSRVPMFTDGGPLWTEERFGAGNMGVAADLVAADEGFTRAELDAYGLRTQQLAAAAWKDGRYDASLVPVAGLTHDEHVRPSTSAEALAELPSSFGGLHTRGTSPSLADGAGLVLLASPAAASRLGLAARARVLGSVTAGSDPIRMLLSGQSAVARVLERFSLRPSDVDVVEFAEAFAALCLKIRRDLGFGDDVFNVNGGTIAMGHAFGATGAILLAGCVDELTRRGGRYGVTAVSGAAGSGTAVLVERAA</sequence>
<name>A0ABU5RH26_9PSEU</name>